<feature type="chain" id="PRO_5021495063" description="FAD-binding PCMH-type domain-containing protein" evidence="6">
    <location>
        <begin position="24"/>
        <end position="511"/>
    </location>
</feature>
<dbReference type="Pfam" id="PF01565">
    <property type="entry name" value="FAD_binding_4"/>
    <property type="match status" value="1"/>
</dbReference>
<dbReference type="OrthoDB" id="9996127at2759"/>
<dbReference type="SUPFAM" id="SSF55103">
    <property type="entry name" value="FAD-linked oxidases, C-terminal domain"/>
    <property type="match status" value="1"/>
</dbReference>
<dbReference type="EMBL" id="SKBQ01000026">
    <property type="protein sequence ID" value="TPX14804.1"/>
    <property type="molecule type" value="Genomic_DNA"/>
</dbReference>
<dbReference type="GO" id="GO:0071949">
    <property type="term" value="F:FAD binding"/>
    <property type="evidence" value="ECO:0007669"/>
    <property type="project" value="InterPro"/>
</dbReference>
<dbReference type="Proteomes" id="UP000319257">
    <property type="component" value="Unassembled WGS sequence"/>
</dbReference>
<evidence type="ECO:0000313" key="9">
    <source>
        <dbReference type="Proteomes" id="UP000319257"/>
    </source>
</evidence>
<name>A0A507B874_9PEZI</name>
<evidence type="ECO:0000256" key="5">
    <source>
        <dbReference type="ARBA" id="ARBA00023002"/>
    </source>
</evidence>
<comment type="caution">
    <text evidence="8">The sequence shown here is derived from an EMBL/GenBank/DDBJ whole genome shotgun (WGS) entry which is preliminary data.</text>
</comment>
<dbReference type="GO" id="GO:0016491">
    <property type="term" value="F:oxidoreductase activity"/>
    <property type="evidence" value="ECO:0007669"/>
    <property type="project" value="UniProtKB-KW"/>
</dbReference>
<dbReference type="GeneID" id="41972646"/>
<dbReference type="PROSITE" id="PS51387">
    <property type="entry name" value="FAD_PCMH"/>
    <property type="match status" value="1"/>
</dbReference>
<gene>
    <name evidence="8" type="ORF">E0L32_005199</name>
</gene>
<dbReference type="InParanoid" id="A0A507B874"/>
<accession>A0A507B874</accession>
<dbReference type="Gene3D" id="3.30.465.10">
    <property type="match status" value="1"/>
</dbReference>
<dbReference type="InterPro" id="IPR050416">
    <property type="entry name" value="FAD-linked_Oxidoreductase"/>
</dbReference>
<dbReference type="InterPro" id="IPR036318">
    <property type="entry name" value="FAD-bd_PCMH-like_sf"/>
</dbReference>
<keyword evidence="4" id="KW-0274">FAD</keyword>
<evidence type="ECO:0000313" key="8">
    <source>
        <dbReference type="EMBL" id="TPX14804.1"/>
    </source>
</evidence>
<evidence type="ECO:0000256" key="1">
    <source>
        <dbReference type="ARBA" id="ARBA00001974"/>
    </source>
</evidence>
<sequence>MKLSQDLVLAIAVLGTVSHVSWAQILRRNPMCCADGNHIKAELGPLLSKGASVSLSSSPEWEDLVERATSPRVEPSFVASIEAATEEDVQMTSSTRYIQVKYANEHGIPFLAVTGTHGWPTTLNELNCGIQINMRRMNSTQLHGGADTATIGGGTRQYEAVRALYEQGRKAAVTGLCECVSVIGPLLGGGHSMLQGRHGFAADNLVSARVVLADGSAITVSETQHADLFWAIRGAGHNFGVVTSFEVEVHDVAPKWTMVALAFTHDRLEDFFRTWNRLEAEYEDPALVLNGIFVRVPDLDPGHLFYDGENSVADAYAAAFRALGPAADSVVTDIEYKDLYVAGGFSKDGPVCRKNENILGYPVSLDGWNATAMRAGFEIYAELTADPRFATSIWLLESYGRGKAREIPPDTNAVAPEERALHVLISPIMWWQGADPADAEKAYAYGERMQEAVRRGSSGPSHSYVNYATGEESLPEVYGRDRARIRRLLELKAVYDPENRFGYYAPLSRRT</sequence>
<dbReference type="PANTHER" id="PTHR42973:SF9">
    <property type="entry name" value="FAD-BINDING PCMH-TYPE DOMAIN-CONTAINING PROTEIN-RELATED"/>
    <property type="match status" value="1"/>
</dbReference>
<evidence type="ECO:0000256" key="3">
    <source>
        <dbReference type="ARBA" id="ARBA00022630"/>
    </source>
</evidence>
<dbReference type="Gene3D" id="3.40.462.20">
    <property type="match status" value="1"/>
</dbReference>
<dbReference type="InterPro" id="IPR016169">
    <property type="entry name" value="FAD-bd_PCMH_sub2"/>
</dbReference>
<protein>
    <recommendedName>
        <fullName evidence="7">FAD-binding PCMH-type domain-containing protein</fullName>
    </recommendedName>
</protein>
<proteinExistence type="inferred from homology"/>
<keyword evidence="6" id="KW-0732">Signal</keyword>
<evidence type="ECO:0000259" key="7">
    <source>
        <dbReference type="PROSITE" id="PS51387"/>
    </source>
</evidence>
<feature type="signal peptide" evidence="6">
    <location>
        <begin position="1"/>
        <end position="23"/>
    </location>
</feature>
<dbReference type="RefSeq" id="XP_030996515.1">
    <property type="nucleotide sequence ID" value="XM_031139695.1"/>
</dbReference>
<dbReference type="SUPFAM" id="SSF56176">
    <property type="entry name" value="FAD-binding/transporter-associated domain-like"/>
    <property type="match status" value="1"/>
</dbReference>
<keyword evidence="9" id="KW-1185">Reference proteome</keyword>
<keyword evidence="5" id="KW-0560">Oxidoreductase</keyword>
<dbReference type="InterPro" id="IPR016166">
    <property type="entry name" value="FAD-bd_PCMH"/>
</dbReference>
<comment type="cofactor">
    <cofactor evidence="1">
        <name>FAD</name>
        <dbReference type="ChEBI" id="CHEBI:57692"/>
    </cofactor>
</comment>
<dbReference type="STRING" id="1093900.A0A507B874"/>
<evidence type="ECO:0000256" key="4">
    <source>
        <dbReference type="ARBA" id="ARBA00022827"/>
    </source>
</evidence>
<comment type="similarity">
    <text evidence="2">Belongs to the oxygen-dependent FAD-linked oxidoreductase family.</text>
</comment>
<keyword evidence="3" id="KW-0285">Flavoprotein</keyword>
<dbReference type="PANTHER" id="PTHR42973">
    <property type="entry name" value="BINDING OXIDOREDUCTASE, PUTATIVE (AFU_ORTHOLOGUE AFUA_1G17690)-RELATED"/>
    <property type="match status" value="1"/>
</dbReference>
<organism evidence="8 9">
    <name type="scientific">Thyridium curvatum</name>
    <dbReference type="NCBI Taxonomy" id="1093900"/>
    <lineage>
        <taxon>Eukaryota</taxon>
        <taxon>Fungi</taxon>
        <taxon>Dikarya</taxon>
        <taxon>Ascomycota</taxon>
        <taxon>Pezizomycotina</taxon>
        <taxon>Sordariomycetes</taxon>
        <taxon>Sordariomycetidae</taxon>
        <taxon>Thyridiales</taxon>
        <taxon>Thyridiaceae</taxon>
        <taxon>Thyridium</taxon>
    </lineage>
</organism>
<reference evidence="8 9" key="1">
    <citation type="submission" date="2019-06" db="EMBL/GenBank/DDBJ databases">
        <title>Draft genome sequence of the filamentous fungus Phialemoniopsis curvata isolated from diesel fuel.</title>
        <authorList>
            <person name="Varaljay V.A."/>
            <person name="Lyon W.J."/>
            <person name="Crouch A.L."/>
            <person name="Drake C.E."/>
            <person name="Hollomon J.M."/>
            <person name="Nadeau L.J."/>
            <person name="Nunn H.S."/>
            <person name="Stevenson B.S."/>
            <person name="Bojanowski C.L."/>
            <person name="Crookes-Goodson W.J."/>
        </authorList>
    </citation>
    <scope>NUCLEOTIDE SEQUENCE [LARGE SCALE GENOMIC DNA]</scope>
    <source>
        <strain evidence="8 9">D216</strain>
    </source>
</reference>
<dbReference type="InterPro" id="IPR006094">
    <property type="entry name" value="Oxid_FAD_bind_N"/>
</dbReference>
<dbReference type="InterPro" id="IPR016164">
    <property type="entry name" value="FAD-linked_Oxase-like_C"/>
</dbReference>
<evidence type="ECO:0000256" key="2">
    <source>
        <dbReference type="ARBA" id="ARBA00005466"/>
    </source>
</evidence>
<dbReference type="AlphaFoldDB" id="A0A507B874"/>
<feature type="domain" description="FAD-binding PCMH-type" evidence="7">
    <location>
        <begin position="73"/>
        <end position="252"/>
    </location>
</feature>
<evidence type="ECO:0000256" key="6">
    <source>
        <dbReference type="SAM" id="SignalP"/>
    </source>
</evidence>